<accession>A0ABS8UX25</accession>
<comment type="caution">
    <text evidence="1">The sequence shown here is derived from an EMBL/GenBank/DDBJ whole genome shotgun (WGS) entry which is preliminary data.</text>
</comment>
<dbReference type="Proteomes" id="UP000823775">
    <property type="component" value="Unassembled WGS sequence"/>
</dbReference>
<protein>
    <submittedName>
        <fullName evidence="1">Uncharacterized protein</fullName>
    </submittedName>
</protein>
<proteinExistence type="predicted"/>
<sequence>MVDARLKSLLYFGFGLKNRNRMCRLCRGSGLPCFFIQIHEHAEAGFSRFCSGTRVFTILLVERFRLLLTICTVPASSRFVDVDLDLANLEDMLRVKIVCSFAVTYSGVHVIEEVFLFLRLVSRKENAKTPRSCIFTLYTACEATFTFENLREGDYSDEVMIMCKKYEEDRNHFLLHCKSYLPAMGSSVSRFDIM</sequence>
<gene>
    <name evidence="1" type="ORF">HAX54_023812</name>
</gene>
<keyword evidence="2" id="KW-1185">Reference proteome</keyword>
<name>A0ABS8UX25_DATST</name>
<organism evidence="1 2">
    <name type="scientific">Datura stramonium</name>
    <name type="common">Jimsonweed</name>
    <name type="synonym">Common thornapple</name>
    <dbReference type="NCBI Taxonomy" id="4076"/>
    <lineage>
        <taxon>Eukaryota</taxon>
        <taxon>Viridiplantae</taxon>
        <taxon>Streptophyta</taxon>
        <taxon>Embryophyta</taxon>
        <taxon>Tracheophyta</taxon>
        <taxon>Spermatophyta</taxon>
        <taxon>Magnoliopsida</taxon>
        <taxon>eudicotyledons</taxon>
        <taxon>Gunneridae</taxon>
        <taxon>Pentapetalae</taxon>
        <taxon>asterids</taxon>
        <taxon>lamiids</taxon>
        <taxon>Solanales</taxon>
        <taxon>Solanaceae</taxon>
        <taxon>Solanoideae</taxon>
        <taxon>Datureae</taxon>
        <taxon>Datura</taxon>
    </lineage>
</organism>
<evidence type="ECO:0000313" key="1">
    <source>
        <dbReference type="EMBL" id="MCD9639371.1"/>
    </source>
</evidence>
<dbReference type="EMBL" id="JACEIK010002895">
    <property type="protein sequence ID" value="MCD9639371.1"/>
    <property type="molecule type" value="Genomic_DNA"/>
</dbReference>
<evidence type="ECO:0000313" key="2">
    <source>
        <dbReference type="Proteomes" id="UP000823775"/>
    </source>
</evidence>
<reference evidence="1 2" key="1">
    <citation type="journal article" date="2021" name="BMC Genomics">
        <title>Datura genome reveals duplications of psychoactive alkaloid biosynthetic genes and high mutation rate following tissue culture.</title>
        <authorList>
            <person name="Rajewski A."/>
            <person name="Carter-House D."/>
            <person name="Stajich J."/>
            <person name="Litt A."/>
        </authorList>
    </citation>
    <scope>NUCLEOTIDE SEQUENCE [LARGE SCALE GENOMIC DNA]</scope>
    <source>
        <strain evidence="1">AR-01</strain>
    </source>
</reference>